<dbReference type="InterPro" id="IPR033948">
    <property type="entry name" value="ETF_beta_N"/>
</dbReference>
<dbReference type="InterPro" id="IPR014729">
    <property type="entry name" value="Rossmann-like_a/b/a_fold"/>
</dbReference>
<accession>A0A8J6N3R1</accession>
<dbReference type="CDD" id="cd01714">
    <property type="entry name" value="ETF_beta"/>
    <property type="match status" value="1"/>
</dbReference>
<evidence type="ECO:0000313" key="7">
    <source>
        <dbReference type="EMBL" id="MBC8198563.1"/>
    </source>
</evidence>
<dbReference type="InterPro" id="IPR000049">
    <property type="entry name" value="ET-Flavoprotein_bsu_CS"/>
</dbReference>
<dbReference type="SMART" id="SM00893">
    <property type="entry name" value="ETF"/>
    <property type="match status" value="1"/>
</dbReference>
<evidence type="ECO:0000256" key="4">
    <source>
        <dbReference type="ARBA" id="ARBA00022982"/>
    </source>
</evidence>
<dbReference type="AlphaFoldDB" id="A0A8J6N3R1"/>
<dbReference type="PANTHER" id="PTHR21294">
    <property type="entry name" value="ELECTRON TRANSFER FLAVOPROTEIN BETA-SUBUNIT"/>
    <property type="match status" value="1"/>
</dbReference>
<protein>
    <recommendedName>
        <fullName evidence="2">Electron transfer flavoprotein subunit beta</fullName>
    </recommendedName>
    <alternativeName>
        <fullName evidence="5">Electron transfer flavoprotein small subunit</fullName>
    </alternativeName>
</protein>
<evidence type="ECO:0000256" key="3">
    <source>
        <dbReference type="ARBA" id="ARBA00022448"/>
    </source>
</evidence>
<dbReference type="Proteomes" id="UP000603545">
    <property type="component" value="Unassembled WGS sequence"/>
</dbReference>
<dbReference type="GO" id="GO:0009055">
    <property type="term" value="F:electron transfer activity"/>
    <property type="evidence" value="ECO:0007669"/>
    <property type="project" value="InterPro"/>
</dbReference>
<comment type="caution">
    <text evidence="7">The sequence shown here is derived from an EMBL/GenBank/DDBJ whole genome shotgun (WGS) entry which is preliminary data.</text>
</comment>
<evidence type="ECO:0000256" key="1">
    <source>
        <dbReference type="ARBA" id="ARBA00007557"/>
    </source>
</evidence>
<comment type="similarity">
    <text evidence="1">Belongs to the ETF beta-subunit/FixA family.</text>
</comment>
<reference evidence="7 8" key="1">
    <citation type="submission" date="2020-08" db="EMBL/GenBank/DDBJ databases">
        <title>Bridging the membrane lipid divide: bacteria of the FCB group superphylum have the potential to synthesize archaeal ether lipids.</title>
        <authorList>
            <person name="Villanueva L."/>
            <person name="Von Meijenfeldt F.A.B."/>
            <person name="Westbye A.B."/>
            <person name="Yadav S."/>
            <person name="Hopmans E.C."/>
            <person name="Dutilh B.E."/>
            <person name="Sinninghe Damste J.S."/>
        </authorList>
    </citation>
    <scope>NUCLEOTIDE SEQUENCE [LARGE SCALE GENOMIC DNA]</scope>
    <source>
        <strain evidence="7">NIOZ-UU82</strain>
    </source>
</reference>
<evidence type="ECO:0000256" key="2">
    <source>
        <dbReference type="ARBA" id="ARBA00016797"/>
    </source>
</evidence>
<dbReference type="PIRSF" id="PIRSF000090">
    <property type="entry name" value="Beta-ETF"/>
    <property type="match status" value="1"/>
</dbReference>
<gene>
    <name evidence="7" type="ORF">H8E80_00745</name>
</gene>
<dbReference type="InterPro" id="IPR012255">
    <property type="entry name" value="ETF_b"/>
</dbReference>
<sequence length="263" mass="28320">MEILVCIKRVPDTSENEINVNRDGTDIERDDLVYSVNEWDNYAVEEAIQIRDRVCGSVTVVTVGDEETEEVVRREMAMGADKGVLLSDEVFKNSDGRGIAGIIKAEVKKGKYDLILTGAQADDGAGQVGGMLAAMLDWPYASLATLIEVTDDKKIKVGREIEGGNLEMLEIDLPCVLSIQTGINEPRYVGIRGIRKTASAEIPVHGAGDLGLSPESVGKSGSKIKQLDYFVPDAGEGAEILEGSVDEIAEKLVELLKARGGIK</sequence>
<feature type="domain" description="Electron transfer flavoprotein alpha/beta-subunit N-terminal" evidence="6">
    <location>
        <begin position="24"/>
        <end position="214"/>
    </location>
</feature>
<organism evidence="7 8">
    <name type="scientific">Candidatus Desulfaltia bathyphila</name>
    <dbReference type="NCBI Taxonomy" id="2841697"/>
    <lineage>
        <taxon>Bacteria</taxon>
        <taxon>Pseudomonadati</taxon>
        <taxon>Thermodesulfobacteriota</taxon>
        <taxon>Desulfobacteria</taxon>
        <taxon>Desulfobacterales</taxon>
        <taxon>Desulfobacterales incertae sedis</taxon>
        <taxon>Candidatus Desulfaltia</taxon>
    </lineage>
</organism>
<dbReference type="Gene3D" id="3.40.50.620">
    <property type="entry name" value="HUPs"/>
    <property type="match status" value="1"/>
</dbReference>
<keyword evidence="3" id="KW-0813">Transport</keyword>
<dbReference type="EMBL" id="JACNLL010000010">
    <property type="protein sequence ID" value="MBC8198563.1"/>
    <property type="molecule type" value="Genomic_DNA"/>
</dbReference>
<dbReference type="Pfam" id="PF01012">
    <property type="entry name" value="ETF"/>
    <property type="match status" value="1"/>
</dbReference>
<keyword evidence="4" id="KW-0249">Electron transport</keyword>
<dbReference type="InterPro" id="IPR014730">
    <property type="entry name" value="ETF_a/b_N"/>
</dbReference>
<dbReference type="PROSITE" id="PS01065">
    <property type="entry name" value="ETF_BETA"/>
    <property type="match status" value="1"/>
</dbReference>
<evidence type="ECO:0000313" key="8">
    <source>
        <dbReference type="Proteomes" id="UP000603545"/>
    </source>
</evidence>
<dbReference type="SUPFAM" id="SSF52402">
    <property type="entry name" value="Adenine nucleotide alpha hydrolases-like"/>
    <property type="match status" value="1"/>
</dbReference>
<evidence type="ECO:0000259" key="6">
    <source>
        <dbReference type="SMART" id="SM00893"/>
    </source>
</evidence>
<dbReference type="PANTHER" id="PTHR21294:SF8">
    <property type="entry name" value="ELECTRON TRANSFER FLAVOPROTEIN SUBUNIT BETA"/>
    <property type="match status" value="1"/>
</dbReference>
<proteinExistence type="inferred from homology"/>
<name>A0A8J6N3R1_9BACT</name>
<evidence type="ECO:0000256" key="5">
    <source>
        <dbReference type="ARBA" id="ARBA00042002"/>
    </source>
</evidence>